<protein>
    <submittedName>
        <fullName evidence="1">Uncharacterized protein</fullName>
    </submittedName>
</protein>
<gene>
    <name evidence="1" type="ORF">DW172_03985</name>
</gene>
<dbReference type="AlphaFoldDB" id="A0A414ZRK3"/>
<accession>A0A414ZRK3</accession>
<evidence type="ECO:0000313" key="1">
    <source>
        <dbReference type="EMBL" id="RHI25848.1"/>
    </source>
</evidence>
<reference evidence="1 2" key="1">
    <citation type="submission" date="2018-08" db="EMBL/GenBank/DDBJ databases">
        <title>A genome reference for cultivated species of the human gut microbiota.</title>
        <authorList>
            <person name="Zou Y."/>
            <person name="Xue W."/>
            <person name="Luo G."/>
        </authorList>
    </citation>
    <scope>NUCLEOTIDE SEQUENCE [LARGE SCALE GENOMIC DNA]</scope>
    <source>
        <strain evidence="1 2">AM16-11</strain>
    </source>
</reference>
<dbReference type="Proteomes" id="UP000285865">
    <property type="component" value="Unassembled WGS sequence"/>
</dbReference>
<proteinExistence type="predicted"/>
<evidence type="ECO:0000313" key="2">
    <source>
        <dbReference type="Proteomes" id="UP000285865"/>
    </source>
</evidence>
<dbReference type="EMBL" id="QRKN01000001">
    <property type="protein sequence ID" value="RHI25848.1"/>
    <property type="molecule type" value="Genomic_DNA"/>
</dbReference>
<sequence>MATTEIKIITLAKLGKYNEAIKKYIADADRVVDARSIKSMTIEGRTLKFFKVETPGKTDAPAYSVEVPDTDLSAVNNAIKEVKAITDKLDGEDTVEGSVKAQIKALKTEIEGQITASEYDDTEVKKSIKANTDAIGVLNGTGDGSVDKKVADAVASIVAEAPAAYDTLKEISDWISTHTNDASAMNSSIQANKTDIANLTKLVGTLPEGEDSATIVAYIDKKVGAVDFSSAIATAKSEAISEGKKYADGLAKNYATAEQGTKADTALQEADITNLKADVAANKASLGAEGATTKAIADAKKAGTDAQSNVDALAKRVDTIESTTYIEATDEEINGLFA</sequence>
<comment type="caution">
    <text evidence="1">The sequence shown here is derived from an EMBL/GenBank/DDBJ whole genome shotgun (WGS) entry which is preliminary data.</text>
</comment>
<dbReference type="RefSeq" id="WP_118257324.1">
    <property type="nucleotide sequence ID" value="NZ_QRKN01000001.1"/>
</dbReference>
<name>A0A414ZRK3_9FIRM</name>
<organism evidence="1 2">
    <name type="scientific">Agathobacter rectalis</name>
    <dbReference type="NCBI Taxonomy" id="39491"/>
    <lineage>
        <taxon>Bacteria</taxon>
        <taxon>Bacillati</taxon>
        <taxon>Bacillota</taxon>
        <taxon>Clostridia</taxon>
        <taxon>Lachnospirales</taxon>
        <taxon>Lachnospiraceae</taxon>
        <taxon>Agathobacter</taxon>
    </lineage>
</organism>